<feature type="binding site" evidence="6">
    <location>
        <begin position="211"/>
        <end position="212"/>
    </location>
    <ligand>
        <name>S-adenosyl-L-methionine</name>
        <dbReference type="ChEBI" id="CHEBI:59789"/>
    </ligand>
</feature>
<feature type="binding site" evidence="6">
    <location>
        <begin position="194"/>
        <end position="195"/>
    </location>
    <ligand>
        <name>S-adenosyl-L-methionine</name>
        <dbReference type="ChEBI" id="CHEBI:59789"/>
    </ligand>
</feature>
<dbReference type="AlphaFoldDB" id="A0A023WU50"/>
<evidence type="ECO:0000259" key="7">
    <source>
        <dbReference type="PROSITE" id="PS50123"/>
    </source>
</evidence>
<dbReference type="InterPro" id="IPR036804">
    <property type="entry name" value="CheR_N_sf"/>
</dbReference>
<feature type="binding site" evidence="6">
    <location>
        <position position="74"/>
    </location>
    <ligand>
        <name>S-adenosyl-L-methionine</name>
        <dbReference type="ChEBI" id="CHEBI:59789"/>
    </ligand>
</feature>
<protein>
    <recommendedName>
        <fullName evidence="5">Chemotaxis protein methyltransferase</fullName>
        <ecNumber evidence="5">2.1.1.80</ecNumber>
    </recommendedName>
</protein>
<feature type="binding site" evidence="6">
    <location>
        <position position="80"/>
    </location>
    <ligand>
        <name>S-adenosyl-L-methionine</name>
        <dbReference type="ChEBI" id="CHEBI:59789"/>
    </ligand>
</feature>
<dbReference type="PANTHER" id="PTHR24422">
    <property type="entry name" value="CHEMOTAXIS PROTEIN METHYLTRANSFERASE"/>
    <property type="match status" value="1"/>
</dbReference>
<dbReference type="InterPro" id="IPR050903">
    <property type="entry name" value="Bact_Chemotaxis_MeTrfase"/>
</dbReference>
<comment type="catalytic activity">
    <reaction evidence="1 5">
        <text>L-glutamyl-[protein] + S-adenosyl-L-methionine = [protein]-L-glutamate 5-O-methyl ester + S-adenosyl-L-homocysteine</text>
        <dbReference type="Rhea" id="RHEA:24452"/>
        <dbReference type="Rhea" id="RHEA-COMP:10208"/>
        <dbReference type="Rhea" id="RHEA-COMP:10311"/>
        <dbReference type="ChEBI" id="CHEBI:29973"/>
        <dbReference type="ChEBI" id="CHEBI:57856"/>
        <dbReference type="ChEBI" id="CHEBI:59789"/>
        <dbReference type="ChEBI" id="CHEBI:82795"/>
        <dbReference type="EC" id="2.1.1.80"/>
    </reaction>
</comment>
<dbReference type="PATRIC" id="fig|316.97.peg.2916"/>
<proteinExistence type="predicted"/>
<evidence type="ECO:0000313" key="9">
    <source>
        <dbReference type="Proteomes" id="UP000025238"/>
    </source>
</evidence>
<accession>A0A023WU50</accession>
<evidence type="ECO:0000256" key="6">
    <source>
        <dbReference type="PIRSR" id="PIRSR000410-1"/>
    </source>
</evidence>
<dbReference type="Pfam" id="PF01739">
    <property type="entry name" value="CheR"/>
    <property type="match status" value="1"/>
</dbReference>
<dbReference type="SMART" id="SM00138">
    <property type="entry name" value="MeTrc"/>
    <property type="match status" value="1"/>
</dbReference>
<dbReference type="GO" id="GO:0032259">
    <property type="term" value="P:methylation"/>
    <property type="evidence" value="ECO:0007669"/>
    <property type="project" value="UniProtKB-KW"/>
</dbReference>
<keyword evidence="4 5" id="KW-0949">S-adenosyl-L-methionine</keyword>
<reference evidence="8 9" key="1">
    <citation type="submission" date="2014-03" db="EMBL/GenBank/DDBJ databases">
        <title>Complete genome sequence of Pseudomonas stutzeri 19SMN4.</title>
        <authorList>
            <person name="Brunet-Galmes I."/>
            <person name="Nogales B."/>
            <person name="Busquets A."/>
            <person name="Pena A."/>
            <person name="Gomila M."/>
            <person name="Garcia-Valdes E."/>
            <person name="Lalucat J."/>
            <person name="Bennasar A."/>
            <person name="Bosch R."/>
        </authorList>
    </citation>
    <scope>NUCLEOTIDE SEQUENCE [LARGE SCALE GENOMIC DNA]</scope>
    <source>
        <strain evidence="8 9">19SMN4</strain>
    </source>
</reference>
<dbReference type="Gene3D" id="3.40.50.150">
    <property type="entry name" value="Vaccinia Virus protein VP39"/>
    <property type="match status" value="1"/>
</dbReference>
<name>A0A023WU50_STUST</name>
<sequence>MKSLSPASFKQIQQWLYQTAGILLTTQKSSMVVSRLWRRVDELGLADFDAYLALVFSPEGKAERAEMLDRLTTNETYFFREPAHFARLKNQIIPSCDERPMKVWCAASSTGEEPYSLAMVLADQLGEGGWQLVASDICGRALQQARSGLYRLDRVELLPVDYLKRYCRRGTGAYQGMMMIDSALRARVRFEQHNLLCAWPEAGAFDVIFLRNVLIYFDQPTRQRVMDNLCAALRPGGWLIIGHCESLTGIRLPLQQLAPSIYRAPESTAARRVSA</sequence>
<dbReference type="EC" id="2.1.1.80" evidence="5"/>
<dbReference type="Gene3D" id="1.10.155.10">
    <property type="entry name" value="Chemotaxis receptor methyltransferase CheR, N-terminal domain"/>
    <property type="match status" value="1"/>
</dbReference>
<dbReference type="PROSITE" id="PS50123">
    <property type="entry name" value="CHER"/>
    <property type="match status" value="1"/>
</dbReference>
<dbReference type="GO" id="GO:0008983">
    <property type="term" value="F:protein-glutamate O-methyltransferase activity"/>
    <property type="evidence" value="ECO:0007669"/>
    <property type="project" value="UniProtKB-EC"/>
</dbReference>
<dbReference type="Proteomes" id="UP000025238">
    <property type="component" value="Chromosome"/>
</dbReference>
<dbReference type="KEGG" id="pstu:UIB01_14580"/>
<organism evidence="8 9">
    <name type="scientific">Stutzerimonas stutzeri</name>
    <name type="common">Pseudomonas stutzeri</name>
    <dbReference type="NCBI Taxonomy" id="316"/>
    <lineage>
        <taxon>Bacteria</taxon>
        <taxon>Pseudomonadati</taxon>
        <taxon>Pseudomonadota</taxon>
        <taxon>Gammaproteobacteria</taxon>
        <taxon>Pseudomonadales</taxon>
        <taxon>Pseudomonadaceae</taxon>
        <taxon>Stutzerimonas</taxon>
    </lineage>
</organism>
<comment type="function">
    <text evidence="5">Methylation of the membrane-bound methyl-accepting chemotaxis proteins (MCP) to form gamma-glutamyl methyl ester residues in MCP.</text>
</comment>
<dbReference type="InterPro" id="IPR022641">
    <property type="entry name" value="CheR_N"/>
</dbReference>
<dbReference type="OrthoDB" id="9816309at2"/>
<dbReference type="InterPro" id="IPR026024">
    <property type="entry name" value="Chemotaxis_MeTrfase_CheR"/>
</dbReference>
<dbReference type="InterPro" id="IPR029063">
    <property type="entry name" value="SAM-dependent_MTases_sf"/>
</dbReference>
<feature type="domain" description="CheR-type methyltransferase" evidence="7">
    <location>
        <begin position="1"/>
        <end position="267"/>
    </location>
</feature>
<dbReference type="SUPFAM" id="SSF47757">
    <property type="entry name" value="Chemotaxis receptor methyltransferase CheR, N-terminal domain"/>
    <property type="match status" value="1"/>
</dbReference>
<feature type="binding site" evidence="6">
    <location>
        <position position="113"/>
    </location>
    <ligand>
        <name>S-adenosyl-L-methionine</name>
        <dbReference type="ChEBI" id="CHEBI:59789"/>
    </ligand>
</feature>
<keyword evidence="2 5" id="KW-0489">Methyltransferase</keyword>
<dbReference type="PANTHER" id="PTHR24422:SF26">
    <property type="entry name" value="CHEMOTAXIS PROTEIN METHYLTRANSFERASE"/>
    <property type="match status" value="1"/>
</dbReference>
<dbReference type="EMBL" id="CP007509">
    <property type="protein sequence ID" value="AHY43638.1"/>
    <property type="molecule type" value="Genomic_DNA"/>
</dbReference>
<gene>
    <name evidence="8" type="ORF">UIB01_14580</name>
</gene>
<evidence type="ECO:0000256" key="5">
    <source>
        <dbReference type="PIRNR" id="PIRNR000410"/>
    </source>
</evidence>
<feature type="binding site" evidence="6">
    <location>
        <position position="76"/>
    </location>
    <ligand>
        <name>S-adenosyl-L-methionine</name>
        <dbReference type="ChEBI" id="CHEBI:59789"/>
    </ligand>
</feature>
<dbReference type="Pfam" id="PF03705">
    <property type="entry name" value="CheR_N"/>
    <property type="match status" value="1"/>
</dbReference>
<feature type="binding site" evidence="6">
    <location>
        <position position="136"/>
    </location>
    <ligand>
        <name>S-adenosyl-L-methionine</name>
        <dbReference type="ChEBI" id="CHEBI:59789"/>
    </ligand>
</feature>
<evidence type="ECO:0000256" key="1">
    <source>
        <dbReference type="ARBA" id="ARBA00001541"/>
    </source>
</evidence>
<dbReference type="InterPro" id="IPR000780">
    <property type="entry name" value="CheR_MeTrfase"/>
</dbReference>
<keyword evidence="3 5" id="KW-0808">Transferase</keyword>
<evidence type="ECO:0000256" key="4">
    <source>
        <dbReference type="ARBA" id="ARBA00022691"/>
    </source>
</evidence>
<dbReference type="PIRSF" id="PIRSF000410">
    <property type="entry name" value="CheR"/>
    <property type="match status" value="1"/>
</dbReference>
<evidence type="ECO:0000256" key="3">
    <source>
        <dbReference type="ARBA" id="ARBA00022679"/>
    </source>
</evidence>
<evidence type="ECO:0000256" key="2">
    <source>
        <dbReference type="ARBA" id="ARBA00022603"/>
    </source>
</evidence>
<evidence type="ECO:0000313" key="8">
    <source>
        <dbReference type="EMBL" id="AHY43638.1"/>
    </source>
</evidence>
<dbReference type="InterPro" id="IPR022642">
    <property type="entry name" value="CheR_C"/>
</dbReference>
<dbReference type="SUPFAM" id="SSF53335">
    <property type="entry name" value="S-adenosyl-L-methionine-dependent methyltransferases"/>
    <property type="match status" value="1"/>
</dbReference>
<dbReference type="PRINTS" id="PR00996">
    <property type="entry name" value="CHERMTFRASE"/>
</dbReference>